<evidence type="ECO:0000313" key="3">
    <source>
        <dbReference type="Proteomes" id="UP000176723"/>
    </source>
</evidence>
<evidence type="ECO:0000313" key="2">
    <source>
        <dbReference type="EMBL" id="OGY21108.1"/>
    </source>
</evidence>
<sequence>MPEDLENLPPASAPLSREHGLIRVQRGHPMAVDALDMLKRLRDERPEKMEQLTSREDEETESFVIESGDSDILGKIEDYLNLLQRKREHPSAGELEEPTPLLPEL</sequence>
<organism evidence="2 3">
    <name type="scientific">Candidatus Chisholmbacteria bacterium RIFCSPLOWO2_01_FULL_49_14</name>
    <dbReference type="NCBI Taxonomy" id="1797593"/>
    <lineage>
        <taxon>Bacteria</taxon>
        <taxon>Candidatus Chisholmiibacteriota</taxon>
    </lineage>
</organism>
<dbReference type="EMBL" id="MHCL01000016">
    <property type="protein sequence ID" value="OGY21108.1"/>
    <property type="molecule type" value="Genomic_DNA"/>
</dbReference>
<protein>
    <submittedName>
        <fullName evidence="2">Uncharacterized protein</fullName>
    </submittedName>
</protein>
<dbReference type="STRING" id="1797593.A3A65_03385"/>
<proteinExistence type="predicted"/>
<dbReference type="Proteomes" id="UP000176723">
    <property type="component" value="Unassembled WGS sequence"/>
</dbReference>
<dbReference type="AlphaFoldDB" id="A0A1G1W0A8"/>
<name>A0A1G1W0A8_9BACT</name>
<gene>
    <name evidence="2" type="ORF">A3A65_03385</name>
</gene>
<feature type="region of interest" description="Disordered" evidence="1">
    <location>
        <begin position="1"/>
        <end position="24"/>
    </location>
</feature>
<comment type="caution">
    <text evidence="2">The sequence shown here is derived from an EMBL/GenBank/DDBJ whole genome shotgun (WGS) entry which is preliminary data.</text>
</comment>
<evidence type="ECO:0000256" key="1">
    <source>
        <dbReference type="SAM" id="MobiDB-lite"/>
    </source>
</evidence>
<accession>A0A1G1W0A8</accession>
<reference evidence="2 3" key="1">
    <citation type="journal article" date="2016" name="Nat. Commun.">
        <title>Thousands of microbial genomes shed light on interconnected biogeochemical processes in an aquifer system.</title>
        <authorList>
            <person name="Anantharaman K."/>
            <person name="Brown C.T."/>
            <person name="Hug L.A."/>
            <person name="Sharon I."/>
            <person name="Castelle C.J."/>
            <person name="Probst A.J."/>
            <person name="Thomas B.C."/>
            <person name="Singh A."/>
            <person name="Wilkins M.J."/>
            <person name="Karaoz U."/>
            <person name="Brodie E.L."/>
            <person name="Williams K.H."/>
            <person name="Hubbard S.S."/>
            <person name="Banfield J.F."/>
        </authorList>
    </citation>
    <scope>NUCLEOTIDE SEQUENCE [LARGE SCALE GENOMIC DNA]</scope>
</reference>